<sequence length="166" mass="19015">MKAQAIRIPDLAREVCPLENIGYEDAFSIDIPTPMMTKKYSAEKWAYEIFANAPPAINQIVSQSWNTLGFKSKSESHWQSLESATMIKQDDLIMMVVHSDSVDIQICMVINLIESQVIFSSFFSRGHKWFSTPTLKMMTVPHRFIAPYLLNTAAERMKLKSYIFVV</sequence>
<proteinExistence type="predicted"/>
<dbReference type="Proteomes" id="UP000887320">
    <property type="component" value="Unassembled WGS sequence"/>
</dbReference>
<protein>
    <recommendedName>
        <fullName evidence="3">DUF2867 domain-containing protein</fullName>
    </recommendedName>
</protein>
<dbReference type="EMBL" id="JAHWXT010000005">
    <property type="protein sequence ID" value="MCF0265597.1"/>
    <property type="molecule type" value="Genomic_DNA"/>
</dbReference>
<gene>
    <name evidence="1" type="ORF">KW868_14180</name>
</gene>
<reference evidence="1" key="1">
    <citation type="submission" date="2021-07" db="EMBL/GenBank/DDBJ databases">
        <authorList>
            <person name="Fernandez M."/>
            <person name="Pereira P."/>
            <person name="Torres Tejerizo G.A."/>
            <person name="Gonzalez P."/>
            <person name="Agostini E."/>
        </authorList>
    </citation>
    <scope>NUCLEOTIDE SEQUENCE</scope>
    <source>
        <strain evidence="1">SFC 500-1A</strain>
    </source>
</reference>
<comment type="caution">
    <text evidence="1">The sequence shown here is derived from an EMBL/GenBank/DDBJ whole genome shotgun (WGS) entry which is preliminary data.</text>
</comment>
<evidence type="ECO:0000313" key="2">
    <source>
        <dbReference type="Proteomes" id="UP000887320"/>
    </source>
</evidence>
<organism evidence="1 2">
    <name type="scientific">Acinetobacter guillouiae</name>
    <name type="common">Acinetobacter genomosp. 11</name>
    <dbReference type="NCBI Taxonomy" id="106649"/>
    <lineage>
        <taxon>Bacteria</taxon>
        <taxon>Pseudomonadati</taxon>
        <taxon>Pseudomonadota</taxon>
        <taxon>Gammaproteobacteria</taxon>
        <taxon>Moraxellales</taxon>
        <taxon>Moraxellaceae</taxon>
        <taxon>Acinetobacter</taxon>
    </lineage>
</organism>
<dbReference type="AlphaFoldDB" id="A0A8X8GKN3"/>
<dbReference type="RefSeq" id="WP_234623728.1">
    <property type="nucleotide sequence ID" value="NZ_JAHWXT010000005.1"/>
</dbReference>
<accession>A0A8X8GKN3</accession>
<evidence type="ECO:0000313" key="1">
    <source>
        <dbReference type="EMBL" id="MCF0265597.1"/>
    </source>
</evidence>
<name>A0A8X8GKN3_ACIGI</name>
<evidence type="ECO:0008006" key="3">
    <source>
        <dbReference type="Google" id="ProtNLM"/>
    </source>
</evidence>